<reference evidence="1" key="1">
    <citation type="submission" date="2014-09" db="EMBL/GenBank/DDBJ databases">
        <authorList>
            <person name="Magalhaes I.L.F."/>
            <person name="Oliveira U."/>
            <person name="Santos F.R."/>
            <person name="Vidigal T.H.D.A."/>
            <person name="Brescovit A.D."/>
            <person name="Santos A.J."/>
        </authorList>
    </citation>
    <scope>NUCLEOTIDE SEQUENCE</scope>
    <source>
        <tissue evidence="1">Shoot tissue taken approximately 20 cm above the soil surface</tissue>
    </source>
</reference>
<reference evidence="1" key="2">
    <citation type="journal article" date="2015" name="Data Brief">
        <title>Shoot transcriptome of the giant reed, Arundo donax.</title>
        <authorList>
            <person name="Barrero R.A."/>
            <person name="Guerrero F.D."/>
            <person name="Moolhuijzen P."/>
            <person name="Goolsby J.A."/>
            <person name="Tidwell J."/>
            <person name="Bellgard S.E."/>
            <person name="Bellgard M.I."/>
        </authorList>
    </citation>
    <scope>NUCLEOTIDE SEQUENCE</scope>
    <source>
        <tissue evidence="1">Shoot tissue taken approximately 20 cm above the soil surface</tissue>
    </source>
</reference>
<accession>A0A0A9E3D1</accession>
<dbReference type="EMBL" id="GBRH01202611">
    <property type="protein sequence ID" value="JAD95284.1"/>
    <property type="molecule type" value="Transcribed_RNA"/>
</dbReference>
<evidence type="ECO:0000313" key="1">
    <source>
        <dbReference type="EMBL" id="JAD95284.1"/>
    </source>
</evidence>
<protein>
    <submittedName>
        <fullName evidence="1">Uncharacterized protein</fullName>
    </submittedName>
</protein>
<organism evidence="1">
    <name type="scientific">Arundo donax</name>
    <name type="common">Giant reed</name>
    <name type="synonym">Donax arundinaceus</name>
    <dbReference type="NCBI Taxonomy" id="35708"/>
    <lineage>
        <taxon>Eukaryota</taxon>
        <taxon>Viridiplantae</taxon>
        <taxon>Streptophyta</taxon>
        <taxon>Embryophyta</taxon>
        <taxon>Tracheophyta</taxon>
        <taxon>Spermatophyta</taxon>
        <taxon>Magnoliopsida</taxon>
        <taxon>Liliopsida</taxon>
        <taxon>Poales</taxon>
        <taxon>Poaceae</taxon>
        <taxon>PACMAD clade</taxon>
        <taxon>Arundinoideae</taxon>
        <taxon>Arundineae</taxon>
        <taxon>Arundo</taxon>
    </lineage>
</organism>
<sequence>MRRRPWEDS</sequence>
<name>A0A0A9E3D1_ARUDO</name>
<proteinExistence type="predicted"/>